<dbReference type="Gene3D" id="1.20.5.4130">
    <property type="match status" value="1"/>
</dbReference>
<evidence type="ECO:0000256" key="7">
    <source>
        <dbReference type="SAM" id="Coils"/>
    </source>
</evidence>
<name>A0A2G2VQE2_CAPBA</name>
<evidence type="ECO:0000256" key="4">
    <source>
        <dbReference type="ARBA" id="ARBA00022741"/>
    </source>
</evidence>
<evidence type="ECO:0000256" key="2">
    <source>
        <dbReference type="ARBA" id="ARBA00022614"/>
    </source>
</evidence>
<keyword evidence="3" id="KW-0677">Repeat</keyword>
<dbReference type="Proteomes" id="UP000224567">
    <property type="component" value="Unassembled WGS sequence"/>
</dbReference>
<dbReference type="FunFam" id="3.40.50.300:FF:001091">
    <property type="entry name" value="Probable disease resistance protein At1g61300"/>
    <property type="match status" value="1"/>
</dbReference>
<feature type="coiled-coil region" evidence="7">
    <location>
        <begin position="134"/>
        <end position="161"/>
    </location>
</feature>
<dbReference type="Pfam" id="PF18052">
    <property type="entry name" value="Rx_N"/>
    <property type="match status" value="1"/>
</dbReference>
<keyword evidence="2" id="KW-0433">Leucine-rich repeat</keyword>
<feature type="domain" description="Disease resistance N-terminal" evidence="9">
    <location>
        <begin position="16"/>
        <end position="107"/>
    </location>
</feature>
<keyword evidence="11" id="KW-1185">Reference proteome</keyword>
<evidence type="ECO:0008006" key="12">
    <source>
        <dbReference type="Google" id="ProtNLM"/>
    </source>
</evidence>
<proteinExistence type="inferred from homology"/>
<dbReference type="InterPro" id="IPR002182">
    <property type="entry name" value="NB-ARC"/>
</dbReference>
<keyword evidence="6" id="KW-0067">ATP-binding</keyword>
<keyword evidence="7" id="KW-0175">Coiled coil</keyword>
<dbReference type="Gene3D" id="1.10.8.430">
    <property type="entry name" value="Helical domain of apoptotic protease-activating factors"/>
    <property type="match status" value="1"/>
</dbReference>
<dbReference type="Gene3D" id="3.40.50.300">
    <property type="entry name" value="P-loop containing nucleotide triphosphate hydrolases"/>
    <property type="match status" value="1"/>
</dbReference>
<accession>A0A2G2VQE2</accession>
<dbReference type="InterPro" id="IPR042197">
    <property type="entry name" value="Apaf_helical"/>
</dbReference>
<feature type="domain" description="NB-ARC" evidence="8">
    <location>
        <begin position="188"/>
        <end position="360"/>
    </location>
</feature>
<dbReference type="PANTHER" id="PTHR36766">
    <property type="entry name" value="PLANT BROAD-SPECTRUM MILDEW RESISTANCE PROTEIN RPW8"/>
    <property type="match status" value="1"/>
</dbReference>
<dbReference type="InterPro" id="IPR041118">
    <property type="entry name" value="Rx_N"/>
</dbReference>
<keyword evidence="4" id="KW-0547">Nucleotide-binding</keyword>
<dbReference type="GO" id="GO:0043531">
    <property type="term" value="F:ADP binding"/>
    <property type="evidence" value="ECO:0007669"/>
    <property type="project" value="InterPro"/>
</dbReference>
<evidence type="ECO:0000256" key="1">
    <source>
        <dbReference type="ARBA" id="ARBA00008894"/>
    </source>
</evidence>
<comment type="caution">
    <text evidence="10">The sequence shown here is derived from an EMBL/GenBank/DDBJ whole genome shotgun (WGS) entry which is preliminary data.</text>
</comment>
<evidence type="ECO:0000256" key="3">
    <source>
        <dbReference type="ARBA" id="ARBA00022737"/>
    </source>
</evidence>
<evidence type="ECO:0000313" key="11">
    <source>
        <dbReference type="Proteomes" id="UP000224567"/>
    </source>
</evidence>
<dbReference type="GO" id="GO:0005524">
    <property type="term" value="F:ATP binding"/>
    <property type="evidence" value="ECO:0007669"/>
    <property type="project" value="UniProtKB-KW"/>
</dbReference>
<dbReference type="Pfam" id="PF00931">
    <property type="entry name" value="NB-ARC"/>
    <property type="match status" value="1"/>
</dbReference>
<dbReference type="AlphaFoldDB" id="A0A2G2VQE2"/>
<dbReference type="OrthoDB" id="1300626at2759"/>
<reference evidence="10 11" key="1">
    <citation type="journal article" date="2017" name="Genome Biol.">
        <title>New reference genome sequences of hot pepper reveal the massive evolution of plant disease-resistance genes by retroduplication.</title>
        <authorList>
            <person name="Kim S."/>
            <person name="Park J."/>
            <person name="Yeom S.I."/>
            <person name="Kim Y.M."/>
            <person name="Seo E."/>
            <person name="Kim K.T."/>
            <person name="Kim M.S."/>
            <person name="Lee J.M."/>
            <person name="Cheong K."/>
            <person name="Shin H.S."/>
            <person name="Kim S.B."/>
            <person name="Han K."/>
            <person name="Lee J."/>
            <person name="Park M."/>
            <person name="Lee H.A."/>
            <person name="Lee H.Y."/>
            <person name="Lee Y."/>
            <person name="Oh S."/>
            <person name="Lee J.H."/>
            <person name="Choi E."/>
            <person name="Choi E."/>
            <person name="Lee S.E."/>
            <person name="Jeon J."/>
            <person name="Kim H."/>
            <person name="Choi G."/>
            <person name="Song H."/>
            <person name="Lee J."/>
            <person name="Lee S.C."/>
            <person name="Kwon J.K."/>
            <person name="Lee H.Y."/>
            <person name="Koo N."/>
            <person name="Hong Y."/>
            <person name="Kim R.W."/>
            <person name="Kang W.H."/>
            <person name="Huh J.H."/>
            <person name="Kang B.C."/>
            <person name="Yang T.J."/>
            <person name="Lee Y.H."/>
            <person name="Bennetzen J.L."/>
            <person name="Choi D."/>
        </authorList>
    </citation>
    <scope>NUCLEOTIDE SEQUENCE [LARGE SCALE GENOMIC DNA]</scope>
    <source>
        <strain evidence="11">cv. PBC81</strain>
    </source>
</reference>
<evidence type="ECO:0000259" key="8">
    <source>
        <dbReference type="Pfam" id="PF00931"/>
    </source>
</evidence>
<evidence type="ECO:0000313" key="10">
    <source>
        <dbReference type="EMBL" id="PHT35199.1"/>
    </source>
</evidence>
<dbReference type="InterPro" id="IPR027417">
    <property type="entry name" value="P-loop_NTPase"/>
</dbReference>
<evidence type="ECO:0000259" key="9">
    <source>
        <dbReference type="Pfam" id="PF18052"/>
    </source>
</evidence>
<keyword evidence="5" id="KW-0611">Plant defense</keyword>
<dbReference type="EMBL" id="MLFT02000011">
    <property type="protein sequence ID" value="PHT35199.1"/>
    <property type="molecule type" value="Genomic_DNA"/>
</dbReference>
<comment type="similarity">
    <text evidence="1">Belongs to the disease resistance NB-LRR family.</text>
</comment>
<organism evidence="10 11">
    <name type="scientific">Capsicum baccatum</name>
    <name type="common">Peruvian pepper</name>
    <dbReference type="NCBI Taxonomy" id="33114"/>
    <lineage>
        <taxon>Eukaryota</taxon>
        <taxon>Viridiplantae</taxon>
        <taxon>Streptophyta</taxon>
        <taxon>Embryophyta</taxon>
        <taxon>Tracheophyta</taxon>
        <taxon>Spermatophyta</taxon>
        <taxon>Magnoliopsida</taxon>
        <taxon>eudicotyledons</taxon>
        <taxon>Gunneridae</taxon>
        <taxon>Pentapetalae</taxon>
        <taxon>asterids</taxon>
        <taxon>lamiids</taxon>
        <taxon>Solanales</taxon>
        <taxon>Solanaceae</taxon>
        <taxon>Solanoideae</taxon>
        <taxon>Capsiceae</taxon>
        <taxon>Capsicum</taxon>
    </lineage>
</organism>
<dbReference type="PRINTS" id="PR00364">
    <property type="entry name" value="DISEASERSIST"/>
</dbReference>
<gene>
    <name evidence="10" type="ORF">CQW23_26999</name>
</gene>
<evidence type="ECO:0000256" key="5">
    <source>
        <dbReference type="ARBA" id="ARBA00022821"/>
    </source>
</evidence>
<sequence length="475" mass="54078">MTEIALEVGSAVGGAFLNVLFERLASRVELLKMFQKNKHGDDGPLEKLGNTLVGLQIVLSDAENKQVSDQHVRQWLNKLQSAVYSAENLMEEVHYEALKLKVEGQHQNIAETCNQKVFRFFSECCGRRLSDDFFLNIKEKLEDTIKILEELEKQIGRLGLQRYFDSGKKLETRPPSTSVVESDVFGKQNEIEELIDRLMSKEASEKNLTVLPIVGMGGMGKTTLAKAVYNDEKVKGHFGLKAWICVSEPYDAFRISKGLLQEIGSLEAKDDNNLNQMQVKLKERLNGRRFLIVLDDVWNDNYNEWDELRNIFVQGGIGSKIIVTTRKASVALMMRGEQISIDTLSIDDSWSLFKRHAFENMDPMEHAELEEVGKQIVAKCKGLPLALKTLAGMLCSESQVEGWRRILRSEIWDLSNNDILPALMLSYNELPPHLKPCFSYCAIFPKDIHLGKNKLFICGLLMVLSYHREMKEFKI</sequence>
<dbReference type="PANTHER" id="PTHR36766:SF51">
    <property type="entry name" value="DISEASE RESISTANCE RPP13-LIKE PROTEIN 1"/>
    <property type="match status" value="1"/>
</dbReference>
<evidence type="ECO:0000256" key="6">
    <source>
        <dbReference type="ARBA" id="ARBA00022840"/>
    </source>
</evidence>
<reference evidence="11" key="2">
    <citation type="journal article" date="2017" name="J. Anim. Genet.">
        <title>Multiple reference genome sequences of hot pepper reveal the massive evolution of plant disease resistance genes by retroduplication.</title>
        <authorList>
            <person name="Kim S."/>
            <person name="Park J."/>
            <person name="Yeom S.-I."/>
            <person name="Kim Y.-M."/>
            <person name="Seo E."/>
            <person name="Kim K.-T."/>
            <person name="Kim M.-S."/>
            <person name="Lee J.M."/>
            <person name="Cheong K."/>
            <person name="Shin H.-S."/>
            <person name="Kim S.-B."/>
            <person name="Han K."/>
            <person name="Lee J."/>
            <person name="Park M."/>
            <person name="Lee H.-A."/>
            <person name="Lee H.-Y."/>
            <person name="Lee Y."/>
            <person name="Oh S."/>
            <person name="Lee J.H."/>
            <person name="Choi E."/>
            <person name="Choi E."/>
            <person name="Lee S.E."/>
            <person name="Jeon J."/>
            <person name="Kim H."/>
            <person name="Choi G."/>
            <person name="Song H."/>
            <person name="Lee J."/>
            <person name="Lee S.-C."/>
            <person name="Kwon J.-K."/>
            <person name="Lee H.-Y."/>
            <person name="Koo N."/>
            <person name="Hong Y."/>
            <person name="Kim R.W."/>
            <person name="Kang W.-H."/>
            <person name="Huh J.H."/>
            <person name="Kang B.-C."/>
            <person name="Yang T.-J."/>
            <person name="Lee Y.-H."/>
            <person name="Bennetzen J.L."/>
            <person name="Choi D."/>
        </authorList>
    </citation>
    <scope>NUCLEOTIDE SEQUENCE [LARGE SCALE GENOMIC DNA]</scope>
    <source>
        <strain evidence="11">cv. PBC81</strain>
    </source>
</reference>
<protein>
    <recommendedName>
        <fullName evidence="12">Disease resistance RPP13-like protein 1</fullName>
    </recommendedName>
</protein>
<dbReference type="GO" id="GO:0006952">
    <property type="term" value="P:defense response"/>
    <property type="evidence" value="ECO:0007669"/>
    <property type="project" value="UniProtKB-KW"/>
</dbReference>
<dbReference type="SUPFAM" id="SSF52540">
    <property type="entry name" value="P-loop containing nucleoside triphosphate hydrolases"/>
    <property type="match status" value="1"/>
</dbReference>